<keyword evidence="1" id="KW-0732">Signal</keyword>
<evidence type="ECO:0000313" key="3">
    <source>
        <dbReference type="Proteomes" id="UP000244940"/>
    </source>
</evidence>
<evidence type="ECO:0000256" key="1">
    <source>
        <dbReference type="SAM" id="SignalP"/>
    </source>
</evidence>
<dbReference type="Proteomes" id="UP000244940">
    <property type="component" value="Unassembled WGS sequence"/>
</dbReference>
<sequence>MLLPLLAATAAALSVLPALAESQRDAFDCAVLQSCAPGGACTESALAFELAFLGGGIELSMDGQLHAPVYDGDLRSAAWRHDGTIYQLRFTGDGAGVLTVTPETGDFTQARLEWLHCSPQ</sequence>
<reference evidence="2 3" key="1">
    <citation type="submission" date="2018-05" db="EMBL/GenBank/DDBJ databases">
        <title>Pararhodobacter marina sp. nov., isolated from deep-sea water of the Indian Ocean.</title>
        <authorList>
            <person name="Lai Q.Sr."/>
            <person name="Liu X."/>
            <person name="Shao Z."/>
        </authorList>
    </citation>
    <scope>NUCLEOTIDE SEQUENCE [LARGE SCALE GENOMIC DNA]</scope>
    <source>
        <strain evidence="2 3">CIC4N-9</strain>
    </source>
</reference>
<protein>
    <submittedName>
        <fullName evidence="2">Uncharacterized protein</fullName>
    </submittedName>
</protein>
<keyword evidence="3" id="KW-1185">Reference proteome</keyword>
<dbReference type="EMBL" id="QEYD01000010">
    <property type="protein sequence ID" value="PWE27557.1"/>
    <property type="molecule type" value="Genomic_DNA"/>
</dbReference>
<organism evidence="2 3">
    <name type="scientific">Pararhodobacter marinus</name>
    <dbReference type="NCBI Taxonomy" id="2184063"/>
    <lineage>
        <taxon>Bacteria</taxon>
        <taxon>Pseudomonadati</taxon>
        <taxon>Pseudomonadota</taxon>
        <taxon>Alphaproteobacteria</taxon>
        <taxon>Rhodobacterales</taxon>
        <taxon>Paracoccaceae</taxon>
        <taxon>Pararhodobacter</taxon>
    </lineage>
</organism>
<evidence type="ECO:0000313" key="2">
    <source>
        <dbReference type="EMBL" id="PWE27557.1"/>
    </source>
</evidence>
<proteinExistence type="predicted"/>
<feature type="chain" id="PRO_5015656996" evidence="1">
    <location>
        <begin position="21"/>
        <end position="120"/>
    </location>
</feature>
<accession>A0A2U2C6R8</accession>
<gene>
    <name evidence="2" type="ORF">C4N9_16070</name>
</gene>
<comment type="caution">
    <text evidence="2">The sequence shown here is derived from an EMBL/GenBank/DDBJ whole genome shotgun (WGS) entry which is preliminary data.</text>
</comment>
<name>A0A2U2C6R8_9RHOB</name>
<dbReference type="AlphaFoldDB" id="A0A2U2C6R8"/>
<feature type="signal peptide" evidence="1">
    <location>
        <begin position="1"/>
        <end position="20"/>
    </location>
</feature>